<evidence type="ECO:0000256" key="5">
    <source>
        <dbReference type="ARBA" id="ARBA00022989"/>
    </source>
</evidence>
<keyword evidence="5 7" id="KW-1133">Transmembrane helix</keyword>
<evidence type="ECO:0000256" key="2">
    <source>
        <dbReference type="ARBA" id="ARBA00022448"/>
    </source>
</evidence>
<dbReference type="GO" id="GO:0005886">
    <property type="term" value="C:plasma membrane"/>
    <property type="evidence" value="ECO:0007669"/>
    <property type="project" value="UniProtKB-SubCell"/>
</dbReference>
<sequence length="378" mass="40888">MISLARKSLIHEWRRFVPVGLSVGFSGILLIVQVALVLGIFGSAAIYINASSADVWIGYPGTQSVNYGRLIGPDVKTHLRMDPEIAEVESYLWVDGDWYTPNADGGSVSVYLSGISTRPEAMMFSRLLPVELREKLREPGAVIVDPADLATLGSHVGGHAWINKQPVYIVGILKGLRGLGGINVLSSHESALTIAGLQEGEGSTYYLARLKQPGQLSSVLARFSQPDKRFGLYEMWSSNDFASRSQLYWLLDTGAGVAVLFMAGLVCLVGAMITSQSLKTVITSYSREYATLNALGASRFALAKVVVEQSCWIGSIGLLFSAIVSALLLSIAKHYQVPVEITPFAMLSCIFLVACMVLLSSLSAVREQLNIDPSLLLR</sequence>
<feature type="transmembrane region" description="Helical" evidence="7">
    <location>
        <begin position="344"/>
        <end position="365"/>
    </location>
</feature>
<evidence type="ECO:0000313" key="10">
    <source>
        <dbReference type="EMBL" id="OCO83450.1"/>
    </source>
</evidence>
<keyword evidence="3" id="KW-1003">Cell membrane</keyword>
<evidence type="ECO:0000313" key="12">
    <source>
        <dbReference type="Proteomes" id="UP000050489"/>
    </source>
</evidence>
<gene>
    <name evidence="10" type="ORF">AN695_0202555</name>
    <name evidence="9" type="ORF">DKC05_09405</name>
    <name evidence="11" type="ORF">DMW51_10555</name>
</gene>
<dbReference type="Proteomes" id="UP000050489">
    <property type="component" value="Unassembled WGS sequence"/>
</dbReference>
<feature type="domain" description="ABC3 transporter permease C-terminal" evidence="8">
    <location>
        <begin position="261"/>
        <end position="373"/>
    </location>
</feature>
<dbReference type="EMBL" id="LJEX02000103">
    <property type="protein sequence ID" value="OCO83450.1"/>
    <property type="molecule type" value="Genomic_DNA"/>
</dbReference>
<evidence type="ECO:0000313" key="9">
    <source>
        <dbReference type="EMBL" id="AWL67867.1"/>
    </source>
</evidence>
<protein>
    <submittedName>
        <fullName evidence="10">ABC transporter permease</fullName>
    </submittedName>
</protein>
<keyword evidence="4 7" id="KW-0812">Transmembrane</keyword>
<feature type="transmembrane region" description="Helical" evidence="7">
    <location>
        <begin position="311"/>
        <end position="332"/>
    </location>
</feature>
<dbReference type="Proteomes" id="UP000247823">
    <property type="component" value="Unassembled WGS sequence"/>
</dbReference>
<name>A0A0G3SK66_SERMA</name>
<evidence type="ECO:0000313" key="11">
    <source>
        <dbReference type="EMBL" id="PYA68707.1"/>
    </source>
</evidence>
<dbReference type="EMBL" id="QJQB01000241">
    <property type="protein sequence ID" value="PYA68707.1"/>
    <property type="molecule type" value="Genomic_DNA"/>
</dbReference>
<proteinExistence type="predicted"/>
<evidence type="ECO:0000256" key="7">
    <source>
        <dbReference type="SAM" id="Phobius"/>
    </source>
</evidence>
<keyword evidence="6 7" id="KW-0472">Membrane</keyword>
<evidence type="ECO:0000256" key="1">
    <source>
        <dbReference type="ARBA" id="ARBA00004651"/>
    </source>
</evidence>
<dbReference type="Proteomes" id="UP000245399">
    <property type="component" value="Chromosome"/>
</dbReference>
<dbReference type="PANTHER" id="PTHR43738">
    <property type="entry name" value="ABC TRANSPORTER, MEMBRANE PROTEIN"/>
    <property type="match status" value="1"/>
</dbReference>
<evidence type="ECO:0000259" key="8">
    <source>
        <dbReference type="Pfam" id="PF02687"/>
    </source>
</evidence>
<reference evidence="11" key="6">
    <citation type="submission" date="2018-06" db="EMBL/GenBank/DDBJ databases">
        <authorList>
            <person name="Martins R.C."/>
            <person name="Perdigao-Neto L.V."/>
            <person name="Costa S.F."/>
            <person name="Levin A.S.S."/>
        </authorList>
    </citation>
    <scope>NUCLEOTIDE SEQUENCE</scope>
    <source>
        <strain evidence="11">1283</strain>
    </source>
</reference>
<evidence type="ECO:0000313" key="13">
    <source>
        <dbReference type="Proteomes" id="UP000245399"/>
    </source>
</evidence>
<reference evidence="9 13" key="3">
    <citation type="submission" date="2018-05" db="EMBL/GenBank/DDBJ databases">
        <title>Klebsiella quasipneumonaiae provides a window into carbapenemase gene transfer, plasmid rearrangements and nosocomial acquisition from the hospital environment.</title>
        <authorList>
            <person name="Mathers A.J."/>
            <person name="Vegesana K."/>
            <person name="Stoesser N."/>
            <person name="Crook D."/>
            <person name="Vaughan A."/>
            <person name="Barry K."/>
            <person name="Parikh H."/>
            <person name="Sebra R."/>
            <person name="Kotay S."/>
            <person name="Walker A.S."/>
            <person name="Sheppard A.E."/>
        </authorList>
    </citation>
    <scope>NUCLEOTIDE SEQUENCE [LARGE SCALE GENOMIC DNA]</scope>
    <source>
        <strain evidence="9 13">CAV1761</strain>
    </source>
</reference>
<evidence type="ECO:0000313" key="14">
    <source>
        <dbReference type="Proteomes" id="UP000247823"/>
    </source>
</evidence>
<keyword evidence="2" id="KW-0813">Transport</keyword>
<comment type="subcellular location">
    <subcellularLocation>
        <location evidence="1">Cell membrane</location>
        <topology evidence="1">Multi-pass membrane protein</topology>
    </subcellularLocation>
</comment>
<accession>A0A0G3SK66</accession>
<keyword evidence="14" id="KW-1185">Reference proteome</keyword>
<reference evidence="11 14" key="5">
    <citation type="submission" date="2018-06" db="EMBL/GenBank/DDBJ databases">
        <title>Serratia marcescens genome sequencing and assembly.</title>
        <authorList>
            <person name="Martins R.C.R."/>
            <person name="Perdigao-Neto L.V."/>
            <person name="Costa S.F."/>
            <person name="Levin A.S.S."/>
        </authorList>
    </citation>
    <scope>NUCLEOTIDE SEQUENCE [LARGE SCALE GENOMIC DNA]</scope>
    <source>
        <strain evidence="11 14">1283</strain>
    </source>
</reference>
<dbReference type="PANTHER" id="PTHR43738:SF1">
    <property type="entry name" value="HEMIN TRANSPORT SYSTEM PERMEASE PROTEIN HRTB-RELATED"/>
    <property type="match status" value="1"/>
</dbReference>
<evidence type="ECO:0000256" key="3">
    <source>
        <dbReference type="ARBA" id="ARBA00022475"/>
    </source>
</evidence>
<organism evidence="10 12">
    <name type="scientific">Serratia marcescens</name>
    <dbReference type="NCBI Taxonomy" id="615"/>
    <lineage>
        <taxon>Bacteria</taxon>
        <taxon>Pseudomonadati</taxon>
        <taxon>Pseudomonadota</taxon>
        <taxon>Gammaproteobacteria</taxon>
        <taxon>Enterobacterales</taxon>
        <taxon>Yersiniaceae</taxon>
        <taxon>Serratia</taxon>
    </lineage>
</organism>
<dbReference type="RefSeq" id="WP_038875107.1">
    <property type="nucleotide sequence ID" value="NZ_CABMHU010000094.1"/>
</dbReference>
<dbReference type="Pfam" id="PF02687">
    <property type="entry name" value="FtsX"/>
    <property type="match status" value="1"/>
</dbReference>
<dbReference type="InterPro" id="IPR003838">
    <property type="entry name" value="ABC3_permease_C"/>
</dbReference>
<dbReference type="InterPro" id="IPR051125">
    <property type="entry name" value="ABC-4/HrtB_transporter"/>
</dbReference>
<reference evidence="12" key="1">
    <citation type="submission" date="2016-04" db="EMBL/GenBank/DDBJ databases">
        <authorList>
            <person name="Osei Sekyere J."/>
            <person name="Sivertsen A."/>
            <person name="Pedersen A.T."/>
            <person name="Sundsfjord A."/>
        </authorList>
    </citation>
    <scope>NUCLEOTIDE SEQUENCE [LARGE SCALE GENOMIC DNA]</scope>
    <source>
        <strain evidence="12">945174350</strain>
    </source>
</reference>
<evidence type="ECO:0000256" key="6">
    <source>
        <dbReference type="ARBA" id="ARBA00023136"/>
    </source>
</evidence>
<feature type="transmembrane region" description="Helical" evidence="7">
    <location>
        <begin position="247"/>
        <end position="273"/>
    </location>
</feature>
<dbReference type="EMBL" id="CP029449">
    <property type="protein sequence ID" value="AWL67867.1"/>
    <property type="molecule type" value="Genomic_DNA"/>
</dbReference>
<feature type="transmembrane region" description="Helical" evidence="7">
    <location>
        <begin position="21"/>
        <end position="48"/>
    </location>
</feature>
<reference evidence="14" key="4">
    <citation type="submission" date="2018-06" db="EMBL/GenBank/DDBJ databases">
        <title>Serratia marcescens genome sequencing and assembly.</title>
        <authorList>
            <person name="Martins R.C."/>
            <person name="Perdigao-Neto L.V."/>
            <person name="Costa S.F."/>
            <person name="Levin A.S.S."/>
        </authorList>
    </citation>
    <scope>NUCLEOTIDE SEQUENCE [LARGE SCALE GENOMIC DNA]</scope>
    <source>
        <strain evidence="14">1283</strain>
    </source>
</reference>
<evidence type="ECO:0000256" key="4">
    <source>
        <dbReference type="ARBA" id="ARBA00022692"/>
    </source>
</evidence>
<dbReference type="AlphaFoldDB" id="A0A0G3SK66"/>
<reference evidence="10" key="2">
    <citation type="journal article" date="2017" name="PLoS ONE">
        <title>Genomic and phenotypic characterisation of fluoroquinolone resistance mechanisms in Enterobacteriaceae in Durban, South Africa.</title>
        <authorList>
            <person name="Osei Sekyere J."/>
            <person name="Amoako D.G."/>
        </authorList>
    </citation>
    <scope>NUCLEOTIDE SEQUENCE</scope>
    <source>
        <strain evidence="10">945174350</strain>
    </source>
</reference>